<dbReference type="NCBIfam" id="TIGR00256">
    <property type="entry name" value="D-aminoacyl-tRNA deacylase"/>
    <property type="match status" value="1"/>
</dbReference>
<comment type="similarity">
    <text evidence="1 2">Belongs to the DTD family.</text>
</comment>
<organism evidence="3 4">
    <name type="scientific">Sulfurimonas diazotrophicus</name>
    <dbReference type="NCBI Taxonomy" id="3131939"/>
    <lineage>
        <taxon>Bacteria</taxon>
        <taxon>Pseudomonadati</taxon>
        <taxon>Campylobacterota</taxon>
        <taxon>Epsilonproteobacteria</taxon>
        <taxon>Campylobacterales</taxon>
        <taxon>Sulfurimonadaceae</taxon>
        <taxon>Sulfurimonas</taxon>
    </lineage>
</organism>
<sequence>MLAVLQRVTASSVSVEGREVAAIGKGLMLLLGVLEGDTEADAEKLLAKTLHLRIFADEAGKMNRSLLDVGGELLVVSQFTLAADVKKGRRPSFDAAARPAEAERLYRHFITQASRSAPVRHGVFGAHMDVRIANDGPVTLMIDSKTL</sequence>
<keyword evidence="2 3" id="KW-0378">Hydrolase</keyword>
<accession>A0ABZ3H6K0</accession>
<dbReference type="Pfam" id="PF02580">
    <property type="entry name" value="Tyr_Deacylase"/>
    <property type="match status" value="1"/>
</dbReference>
<dbReference type="InterPro" id="IPR023509">
    <property type="entry name" value="DTD-like_sf"/>
</dbReference>
<feature type="short sequence motif" description="Gly-cisPro motif, important for rejection of L-amino acids" evidence="2">
    <location>
        <begin position="136"/>
        <end position="137"/>
    </location>
</feature>
<dbReference type="Gene3D" id="3.50.80.10">
    <property type="entry name" value="D-tyrosyl-tRNA(Tyr) deacylase"/>
    <property type="match status" value="1"/>
</dbReference>
<dbReference type="Proteomes" id="UP001447842">
    <property type="component" value="Chromosome"/>
</dbReference>
<dbReference type="InterPro" id="IPR003732">
    <property type="entry name" value="Daa-tRNA_deacyls_DTD"/>
</dbReference>
<keyword evidence="2" id="KW-0694">RNA-binding</keyword>
<protein>
    <recommendedName>
        <fullName evidence="2">D-aminoacyl-tRNA deacylase</fullName>
        <shortName evidence="2">DTD</shortName>
        <ecNumber evidence="2">3.1.1.96</ecNumber>
    </recommendedName>
    <alternativeName>
        <fullName evidence="2">Gly-tRNA(Ala) deacylase</fullName>
        <ecNumber evidence="2">3.1.1.-</ecNumber>
    </alternativeName>
</protein>
<dbReference type="PANTHER" id="PTHR10472:SF5">
    <property type="entry name" value="D-AMINOACYL-TRNA DEACYLASE 1"/>
    <property type="match status" value="1"/>
</dbReference>
<evidence type="ECO:0000256" key="1">
    <source>
        <dbReference type="ARBA" id="ARBA00009673"/>
    </source>
</evidence>
<comment type="catalytic activity">
    <reaction evidence="2">
        <text>a D-aminoacyl-tRNA + H2O = a tRNA + a D-alpha-amino acid + H(+)</text>
        <dbReference type="Rhea" id="RHEA:13953"/>
        <dbReference type="Rhea" id="RHEA-COMP:10123"/>
        <dbReference type="Rhea" id="RHEA-COMP:10124"/>
        <dbReference type="ChEBI" id="CHEBI:15377"/>
        <dbReference type="ChEBI" id="CHEBI:15378"/>
        <dbReference type="ChEBI" id="CHEBI:59871"/>
        <dbReference type="ChEBI" id="CHEBI:78442"/>
        <dbReference type="ChEBI" id="CHEBI:79333"/>
        <dbReference type="EC" id="3.1.1.96"/>
    </reaction>
</comment>
<comment type="function">
    <text evidence="2">An aminoacyl-tRNA editing enzyme that deacylates mischarged D-aminoacyl-tRNAs. Also deacylates mischarged glycyl-tRNA(Ala), protecting cells against glycine mischarging by AlaRS. Acts via tRNA-based rather than protein-based catalysis; rejects L-amino acids rather than detecting D-amino acids in the active site. By recycling D-aminoacyl-tRNA to D-amino acids and free tRNA molecules, this enzyme counteracts the toxicity associated with the formation of D-aminoacyl-tRNA entities in vivo and helps enforce protein L-homochirality.</text>
</comment>
<keyword evidence="2" id="KW-0820">tRNA-binding</keyword>
<name>A0ABZ3H6K0_9BACT</name>
<comment type="domain">
    <text evidence="2">A Gly-cisPro motif from one monomer fits into the active site of the other monomer to allow specific chiral rejection of L-amino acids.</text>
</comment>
<evidence type="ECO:0000313" key="3">
    <source>
        <dbReference type="EMBL" id="XAU14160.1"/>
    </source>
</evidence>
<evidence type="ECO:0000256" key="2">
    <source>
        <dbReference type="HAMAP-Rule" id="MF_00518"/>
    </source>
</evidence>
<comment type="subunit">
    <text evidence="2">Homodimer.</text>
</comment>
<dbReference type="EMBL" id="CP147920">
    <property type="protein sequence ID" value="XAU14160.1"/>
    <property type="molecule type" value="Genomic_DNA"/>
</dbReference>
<comment type="subcellular location">
    <subcellularLocation>
        <location evidence="2">Cytoplasm</location>
    </subcellularLocation>
</comment>
<dbReference type="RefSeq" id="WP_345971968.1">
    <property type="nucleotide sequence ID" value="NZ_CP147920.1"/>
</dbReference>
<proteinExistence type="inferred from homology"/>
<dbReference type="HAMAP" id="MF_00518">
    <property type="entry name" value="Deacylase_Dtd"/>
    <property type="match status" value="1"/>
</dbReference>
<dbReference type="EC" id="3.1.1.-" evidence="2"/>
<evidence type="ECO:0000313" key="4">
    <source>
        <dbReference type="Proteomes" id="UP001447842"/>
    </source>
</evidence>
<keyword evidence="2" id="KW-0963">Cytoplasm</keyword>
<gene>
    <name evidence="2 3" type="primary">dtd</name>
    <name evidence="3" type="ORF">WCY31_07810</name>
</gene>
<comment type="catalytic activity">
    <reaction evidence="2">
        <text>glycyl-tRNA(Ala) + H2O = tRNA(Ala) + glycine + H(+)</text>
        <dbReference type="Rhea" id="RHEA:53744"/>
        <dbReference type="Rhea" id="RHEA-COMP:9657"/>
        <dbReference type="Rhea" id="RHEA-COMP:13640"/>
        <dbReference type="ChEBI" id="CHEBI:15377"/>
        <dbReference type="ChEBI" id="CHEBI:15378"/>
        <dbReference type="ChEBI" id="CHEBI:57305"/>
        <dbReference type="ChEBI" id="CHEBI:78442"/>
        <dbReference type="ChEBI" id="CHEBI:78522"/>
    </reaction>
</comment>
<dbReference type="SUPFAM" id="SSF69500">
    <property type="entry name" value="DTD-like"/>
    <property type="match status" value="1"/>
</dbReference>
<dbReference type="EC" id="3.1.1.96" evidence="2"/>
<dbReference type="PANTHER" id="PTHR10472">
    <property type="entry name" value="D-TYROSYL-TRNA TYR DEACYLASE"/>
    <property type="match status" value="1"/>
</dbReference>
<reference evidence="3 4" key="1">
    <citation type="submission" date="2024-03" db="EMBL/GenBank/DDBJ databases">
        <title>Sulfurimonas sp. HSL3-1.</title>
        <authorList>
            <person name="Wang S."/>
        </authorList>
    </citation>
    <scope>NUCLEOTIDE SEQUENCE [LARGE SCALE GENOMIC DNA]</scope>
    <source>
        <strain evidence="3 4">HSL3-1</strain>
    </source>
</reference>
<dbReference type="GO" id="GO:0051499">
    <property type="term" value="F:D-aminoacyl-tRNA deacylase activity"/>
    <property type="evidence" value="ECO:0007669"/>
    <property type="project" value="UniProtKB-EC"/>
</dbReference>
<keyword evidence="4" id="KW-1185">Reference proteome</keyword>